<feature type="transmembrane region" description="Helical" evidence="1">
    <location>
        <begin position="138"/>
        <end position="160"/>
    </location>
</feature>
<gene>
    <name evidence="2" type="ORF">DFR56_11271</name>
</gene>
<feature type="transmembrane region" description="Helical" evidence="1">
    <location>
        <begin position="183"/>
        <end position="206"/>
    </location>
</feature>
<feature type="transmembrane region" description="Helical" evidence="1">
    <location>
        <begin position="322"/>
        <end position="343"/>
    </location>
</feature>
<comment type="caution">
    <text evidence="2">The sequence shown here is derived from an EMBL/GenBank/DDBJ whole genome shotgun (WGS) entry which is preliminary data.</text>
</comment>
<feature type="transmembrane region" description="Helical" evidence="1">
    <location>
        <begin position="258"/>
        <end position="285"/>
    </location>
</feature>
<sequence length="358" mass="38245">MKTSLRIGAVYISTIIGAGFASGQEILQYFTYYGWIGFLGALLATLLFAWLGYQIADLGSKLGASSHKGVIMQLGGKYFGTIVDYIIILACLNATVVMIAGGGSLLNQLFNVPIFIGSAILTICVAVTLCLDLQQVINVIGSVTPMLIIMALILAIYAFMTTDLSFSDIGALAQPDLTASPNWVLSAVLYVSYNVIMAVAILSVIGGAEKDNKIAAMGGLYGGIGLGLLVIVMNLGLIVKLDKVEGVEMPTLLFASDIAPWIAIVMGLVIFGMVFSTAAGALYAFVCRIVKPEKSSFKLMVIGFSVIAYILSFVGFSKLIGTVYPMFGYLGLLLIIIVFVQWIRHRKLDTPEKGEKIS</sequence>
<dbReference type="PANTHER" id="PTHR37814">
    <property type="entry name" value="CONSERVED MEMBRANE PROTEIN"/>
    <property type="match status" value="1"/>
</dbReference>
<reference evidence="2 3" key="1">
    <citation type="submission" date="2018-05" db="EMBL/GenBank/DDBJ databases">
        <title>Genomic Encyclopedia of Type Strains, Phase IV (KMG-IV): sequencing the most valuable type-strain genomes for metagenomic binning, comparative biology and taxonomic classification.</title>
        <authorList>
            <person name="Goeker M."/>
        </authorList>
    </citation>
    <scope>NUCLEOTIDE SEQUENCE [LARGE SCALE GENOMIC DNA]</scope>
    <source>
        <strain evidence="2 3">DSM 28556</strain>
    </source>
</reference>
<feature type="transmembrane region" description="Helical" evidence="1">
    <location>
        <begin position="218"/>
        <end position="238"/>
    </location>
</feature>
<feature type="transmembrane region" description="Helical" evidence="1">
    <location>
        <begin position="297"/>
        <end position="316"/>
    </location>
</feature>
<dbReference type="Proteomes" id="UP000247978">
    <property type="component" value="Unassembled WGS sequence"/>
</dbReference>
<feature type="transmembrane region" description="Helical" evidence="1">
    <location>
        <begin position="82"/>
        <end position="106"/>
    </location>
</feature>
<dbReference type="OrthoDB" id="4424890at2"/>
<protein>
    <submittedName>
        <fullName evidence="2">Putative membrane protein YkvI</fullName>
    </submittedName>
</protein>
<keyword evidence="1" id="KW-0812">Transmembrane</keyword>
<keyword evidence="3" id="KW-1185">Reference proteome</keyword>
<evidence type="ECO:0000256" key="1">
    <source>
        <dbReference type="SAM" id="Phobius"/>
    </source>
</evidence>
<feature type="transmembrane region" description="Helical" evidence="1">
    <location>
        <begin position="112"/>
        <end position="131"/>
    </location>
</feature>
<accession>A0A2V3VT79</accession>
<feature type="transmembrane region" description="Helical" evidence="1">
    <location>
        <begin position="33"/>
        <end position="53"/>
    </location>
</feature>
<dbReference type="AlphaFoldDB" id="A0A2V3VT79"/>
<proteinExistence type="predicted"/>
<dbReference type="EMBL" id="QJJQ01000012">
    <property type="protein sequence ID" value="PXW85093.1"/>
    <property type="molecule type" value="Genomic_DNA"/>
</dbReference>
<keyword evidence="1" id="KW-1133">Transmembrane helix</keyword>
<organism evidence="2 3">
    <name type="scientific">Pseudogracilibacillus auburnensis</name>
    <dbReference type="NCBI Taxonomy" id="1494959"/>
    <lineage>
        <taxon>Bacteria</taxon>
        <taxon>Bacillati</taxon>
        <taxon>Bacillota</taxon>
        <taxon>Bacilli</taxon>
        <taxon>Bacillales</taxon>
        <taxon>Bacillaceae</taxon>
        <taxon>Pseudogracilibacillus</taxon>
    </lineage>
</organism>
<dbReference type="InterPro" id="IPR038728">
    <property type="entry name" value="YkvI-like"/>
</dbReference>
<evidence type="ECO:0000313" key="2">
    <source>
        <dbReference type="EMBL" id="PXW85093.1"/>
    </source>
</evidence>
<dbReference type="RefSeq" id="WP_110396361.1">
    <property type="nucleotide sequence ID" value="NZ_JBHUHB010000001.1"/>
</dbReference>
<keyword evidence="1" id="KW-0472">Membrane</keyword>
<name>A0A2V3VT79_9BACI</name>
<evidence type="ECO:0000313" key="3">
    <source>
        <dbReference type="Proteomes" id="UP000247978"/>
    </source>
</evidence>
<dbReference type="PANTHER" id="PTHR37814:SF1">
    <property type="entry name" value="MEMBRANE PROTEIN"/>
    <property type="match status" value="1"/>
</dbReference>